<evidence type="ECO:0000313" key="15">
    <source>
        <dbReference type="Proteomes" id="UP000291269"/>
    </source>
</evidence>
<feature type="domain" description="Thymidylate kinase-like" evidence="13">
    <location>
        <begin position="33"/>
        <end position="211"/>
    </location>
</feature>
<keyword evidence="5 11" id="KW-0545">Nucleotide biosynthesis</keyword>
<dbReference type="Proteomes" id="UP000291269">
    <property type="component" value="Unassembled WGS sequence"/>
</dbReference>
<evidence type="ECO:0000256" key="5">
    <source>
        <dbReference type="ARBA" id="ARBA00022727"/>
    </source>
</evidence>
<protein>
    <recommendedName>
        <fullName evidence="3 11">Thymidylate kinase</fullName>
        <ecNumber evidence="2 11">2.7.4.9</ecNumber>
    </recommendedName>
    <alternativeName>
        <fullName evidence="11">dTMP kinase</fullName>
    </alternativeName>
</protein>
<dbReference type="FunFam" id="3.40.50.300:FF:000225">
    <property type="entry name" value="Thymidylate kinase"/>
    <property type="match status" value="1"/>
</dbReference>
<comment type="function">
    <text evidence="10 11">Phosphorylation of dTMP to form dTDP in both de novo and salvage pathways of dTTP synthesis.</text>
</comment>
<keyword evidence="7 11" id="KW-0418">Kinase</keyword>
<dbReference type="InterPro" id="IPR027417">
    <property type="entry name" value="P-loop_NTPase"/>
</dbReference>
<keyword evidence="6 11" id="KW-0547">Nucleotide-binding</keyword>
<evidence type="ECO:0000256" key="6">
    <source>
        <dbReference type="ARBA" id="ARBA00022741"/>
    </source>
</evidence>
<keyword evidence="4 11" id="KW-0808">Transferase</keyword>
<dbReference type="HAMAP" id="MF_00165">
    <property type="entry name" value="Thymidylate_kinase"/>
    <property type="match status" value="1"/>
</dbReference>
<sequence>MLETREKHVRRQERKDQRHQDRGTRMRGAFITFEGCEGSGKSTQIRLLSQYLQDKNIPHVVTREPGGGEISEEIRKIILNGKFMEMSDECEALLYAAARVQHLKDTVEPALERGEMVICDRYIFSSFAYQGYGRGLSIDFLEKINEYALRNYMPDVTLFLNIPPRRAFARKHGADENDRMEKAGENFHQRVYEGYLQLLKRYPDRFAEIDCMGDKFRTSQNIVRLLTARGYLK</sequence>
<dbReference type="PANTHER" id="PTHR10344:SF4">
    <property type="entry name" value="UMP-CMP KINASE 2, MITOCHONDRIAL"/>
    <property type="match status" value="1"/>
</dbReference>
<dbReference type="GO" id="GO:0006235">
    <property type="term" value="P:dTTP biosynthetic process"/>
    <property type="evidence" value="ECO:0007669"/>
    <property type="project" value="UniProtKB-UniRule"/>
</dbReference>
<dbReference type="InterPro" id="IPR039430">
    <property type="entry name" value="Thymidylate_kin-like_dom"/>
</dbReference>
<dbReference type="PANTHER" id="PTHR10344">
    <property type="entry name" value="THYMIDYLATE KINASE"/>
    <property type="match status" value="1"/>
</dbReference>
<dbReference type="GO" id="GO:0004798">
    <property type="term" value="F:dTMP kinase activity"/>
    <property type="evidence" value="ECO:0007669"/>
    <property type="project" value="UniProtKB-UniRule"/>
</dbReference>
<organism evidence="14 15">
    <name type="scientific">Candidatus Borkfalkia ceftriaxoniphila</name>
    <dbReference type="NCBI Taxonomy" id="2508949"/>
    <lineage>
        <taxon>Bacteria</taxon>
        <taxon>Bacillati</taxon>
        <taxon>Bacillota</taxon>
        <taxon>Clostridia</taxon>
        <taxon>Christensenellales</taxon>
        <taxon>Christensenellaceae</taxon>
        <taxon>Candidatus Borkfalkia</taxon>
    </lineage>
</organism>
<name>A0A4Q2KDP6_9FIRM</name>
<comment type="caution">
    <text evidence="14">The sequence shown here is derived from an EMBL/GenBank/DDBJ whole genome shotgun (WGS) entry which is preliminary data.</text>
</comment>
<evidence type="ECO:0000256" key="4">
    <source>
        <dbReference type="ARBA" id="ARBA00022679"/>
    </source>
</evidence>
<dbReference type="NCBIfam" id="TIGR00041">
    <property type="entry name" value="DTMP_kinase"/>
    <property type="match status" value="1"/>
</dbReference>
<evidence type="ECO:0000256" key="1">
    <source>
        <dbReference type="ARBA" id="ARBA00009776"/>
    </source>
</evidence>
<evidence type="ECO:0000256" key="9">
    <source>
        <dbReference type="ARBA" id="ARBA00048743"/>
    </source>
</evidence>
<dbReference type="InterPro" id="IPR018095">
    <property type="entry name" value="Thymidylate_kin_CS"/>
</dbReference>
<dbReference type="OrthoDB" id="9774907at2"/>
<feature type="compositionally biased region" description="Basic and acidic residues" evidence="12">
    <location>
        <begin position="13"/>
        <end position="24"/>
    </location>
</feature>
<evidence type="ECO:0000256" key="3">
    <source>
        <dbReference type="ARBA" id="ARBA00017144"/>
    </source>
</evidence>
<reference evidence="14 15" key="1">
    <citation type="journal article" date="2019" name="Gut">
        <title>Antibiotics-induced monodominance of a novel gut bacterial order.</title>
        <authorList>
            <person name="Hildebrand F."/>
            <person name="Moitinho-Silva L."/>
            <person name="Blasche S."/>
            <person name="Jahn M.T."/>
            <person name="Gossmann T.I."/>
            <person name="Heuerta-Cepas J."/>
            <person name="Hercog R."/>
            <person name="Luetge M."/>
            <person name="Bahram M."/>
            <person name="Pryszlak A."/>
            <person name="Alves R.J."/>
            <person name="Waszak S.M."/>
            <person name="Zhu A."/>
            <person name="Ye L."/>
            <person name="Costea P.I."/>
            <person name="Aalvink S."/>
            <person name="Belzer C."/>
            <person name="Forslund S.K."/>
            <person name="Sunagawa S."/>
            <person name="Hentschel U."/>
            <person name="Merten C."/>
            <person name="Patil K.R."/>
            <person name="Benes V."/>
            <person name="Bork P."/>
        </authorList>
    </citation>
    <scope>NUCLEOTIDE SEQUENCE [LARGE SCALE GENOMIC DNA]</scope>
    <source>
        <strain evidence="14 15">HDS1380</strain>
    </source>
</reference>
<dbReference type="EMBL" id="SDOZ01000002">
    <property type="protein sequence ID" value="RXZ61632.1"/>
    <property type="molecule type" value="Genomic_DNA"/>
</dbReference>
<dbReference type="SUPFAM" id="SSF52540">
    <property type="entry name" value="P-loop containing nucleoside triphosphate hydrolases"/>
    <property type="match status" value="1"/>
</dbReference>
<evidence type="ECO:0000256" key="8">
    <source>
        <dbReference type="ARBA" id="ARBA00022840"/>
    </source>
</evidence>
<dbReference type="Pfam" id="PF02223">
    <property type="entry name" value="Thymidylate_kin"/>
    <property type="match status" value="1"/>
</dbReference>
<dbReference type="GO" id="GO:0005524">
    <property type="term" value="F:ATP binding"/>
    <property type="evidence" value="ECO:0007669"/>
    <property type="project" value="UniProtKB-UniRule"/>
</dbReference>
<dbReference type="GO" id="GO:0005829">
    <property type="term" value="C:cytosol"/>
    <property type="evidence" value="ECO:0007669"/>
    <property type="project" value="TreeGrafter"/>
</dbReference>
<dbReference type="AlphaFoldDB" id="A0A4Q2KDP6"/>
<dbReference type="GO" id="GO:0006227">
    <property type="term" value="P:dUDP biosynthetic process"/>
    <property type="evidence" value="ECO:0007669"/>
    <property type="project" value="TreeGrafter"/>
</dbReference>
<comment type="catalytic activity">
    <reaction evidence="9 11">
        <text>dTMP + ATP = dTDP + ADP</text>
        <dbReference type="Rhea" id="RHEA:13517"/>
        <dbReference type="ChEBI" id="CHEBI:30616"/>
        <dbReference type="ChEBI" id="CHEBI:58369"/>
        <dbReference type="ChEBI" id="CHEBI:63528"/>
        <dbReference type="ChEBI" id="CHEBI:456216"/>
        <dbReference type="EC" id="2.7.4.9"/>
    </reaction>
</comment>
<dbReference type="EC" id="2.7.4.9" evidence="2 11"/>
<feature type="binding site" evidence="11">
    <location>
        <begin position="35"/>
        <end position="42"/>
    </location>
    <ligand>
        <name>ATP</name>
        <dbReference type="ChEBI" id="CHEBI:30616"/>
    </ligand>
</feature>
<evidence type="ECO:0000256" key="7">
    <source>
        <dbReference type="ARBA" id="ARBA00022777"/>
    </source>
</evidence>
<dbReference type="InterPro" id="IPR018094">
    <property type="entry name" value="Thymidylate_kinase"/>
</dbReference>
<dbReference type="Gene3D" id="3.40.50.300">
    <property type="entry name" value="P-loop containing nucleotide triphosphate hydrolases"/>
    <property type="match status" value="1"/>
</dbReference>
<evidence type="ECO:0000256" key="10">
    <source>
        <dbReference type="ARBA" id="ARBA00057735"/>
    </source>
</evidence>
<keyword evidence="15" id="KW-1185">Reference proteome</keyword>
<feature type="region of interest" description="Disordered" evidence="12">
    <location>
        <begin position="1"/>
        <end position="24"/>
    </location>
</feature>
<dbReference type="GO" id="GO:0006233">
    <property type="term" value="P:dTDP biosynthetic process"/>
    <property type="evidence" value="ECO:0007669"/>
    <property type="project" value="InterPro"/>
</dbReference>
<evidence type="ECO:0000256" key="11">
    <source>
        <dbReference type="HAMAP-Rule" id="MF_00165"/>
    </source>
</evidence>
<accession>A0A4Q2KDP6</accession>
<dbReference type="PROSITE" id="PS01331">
    <property type="entry name" value="THYMIDYLATE_KINASE"/>
    <property type="match status" value="1"/>
</dbReference>
<comment type="similarity">
    <text evidence="1 11">Belongs to the thymidylate kinase family.</text>
</comment>
<gene>
    <name evidence="11" type="primary">tmk</name>
    <name evidence="14" type="ORF">ESZ91_04345</name>
</gene>
<evidence type="ECO:0000259" key="13">
    <source>
        <dbReference type="Pfam" id="PF02223"/>
    </source>
</evidence>
<keyword evidence="8 11" id="KW-0067">ATP-binding</keyword>
<evidence type="ECO:0000256" key="12">
    <source>
        <dbReference type="SAM" id="MobiDB-lite"/>
    </source>
</evidence>
<dbReference type="CDD" id="cd01672">
    <property type="entry name" value="TMPK"/>
    <property type="match status" value="1"/>
</dbReference>
<evidence type="ECO:0000256" key="2">
    <source>
        <dbReference type="ARBA" id="ARBA00012980"/>
    </source>
</evidence>
<evidence type="ECO:0000313" key="14">
    <source>
        <dbReference type="EMBL" id="RXZ61632.1"/>
    </source>
</evidence>
<proteinExistence type="inferred from homology"/>